<evidence type="ECO:0000313" key="2">
    <source>
        <dbReference type="Proteomes" id="UP000596742"/>
    </source>
</evidence>
<dbReference type="OrthoDB" id="6191043at2759"/>
<proteinExistence type="predicted"/>
<protein>
    <submittedName>
        <fullName evidence="1">Uncharacterized protein</fullName>
    </submittedName>
</protein>
<reference evidence="1" key="1">
    <citation type="submission" date="2018-11" db="EMBL/GenBank/DDBJ databases">
        <authorList>
            <person name="Alioto T."/>
            <person name="Alioto T."/>
        </authorList>
    </citation>
    <scope>NUCLEOTIDE SEQUENCE</scope>
</reference>
<dbReference type="Proteomes" id="UP000596742">
    <property type="component" value="Unassembled WGS sequence"/>
</dbReference>
<gene>
    <name evidence="1" type="ORF">MGAL_10B080075</name>
</gene>
<sequence length="138" mass="16316">MLCYRSLKKDFLLAQFSQGKKEKWEEFLDNPLLPPDRNEAEWPLLTKLQTYKKRKVDEAMSEKEQDIIRKYEEKRKTHKLVCTKAPVIGGSRGVYQDRRSYTIGQMVLFVNNTENGIGKVIERCDEELTMKVFKRMHG</sequence>
<dbReference type="AlphaFoldDB" id="A0A8B6DUU8"/>
<keyword evidence="2" id="KW-1185">Reference proteome</keyword>
<name>A0A8B6DUU8_MYTGA</name>
<evidence type="ECO:0000313" key="1">
    <source>
        <dbReference type="EMBL" id="VDI24878.1"/>
    </source>
</evidence>
<comment type="caution">
    <text evidence="1">The sequence shown here is derived from an EMBL/GenBank/DDBJ whole genome shotgun (WGS) entry which is preliminary data.</text>
</comment>
<dbReference type="EMBL" id="UYJE01004088">
    <property type="protein sequence ID" value="VDI24878.1"/>
    <property type="molecule type" value="Genomic_DNA"/>
</dbReference>
<organism evidence="1 2">
    <name type="scientific">Mytilus galloprovincialis</name>
    <name type="common">Mediterranean mussel</name>
    <dbReference type="NCBI Taxonomy" id="29158"/>
    <lineage>
        <taxon>Eukaryota</taxon>
        <taxon>Metazoa</taxon>
        <taxon>Spiralia</taxon>
        <taxon>Lophotrochozoa</taxon>
        <taxon>Mollusca</taxon>
        <taxon>Bivalvia</taxon>
        <taxon>Autobranchia</taxon>
        <taxon>Pteriomorphia</taxon>
        <taxon>Mytilida</taxon>
        <taxon>Mytiloidea</taxon>
        <taxon>Mytilidae</taxon>
        <taxon>Mytilinae</taxon>
        <taxon>Mytilus</taxon>
    </lineage>
</organism>
<accession>A0A8B6DUU8</accession>